<evidence type="ECO:0000256" key="1">
    <source>
        <dbReference type="ARBA" id="ARBA00004496"/>
    </source>
</evidence>
<dbReference type="STRING" id="580166.AUP43_09830"/>
<dbReference type="OrthoDB" id="9802944at2"/>
<comment type="caution">
    <text evidence="7">The sequence shown here is derived from an EMBL/GenBank/DDBJ whole genome shotgun (WGS) entry which is preliminary data.</text>
</comment>
<dbReference type="GO" id="GO:0005737">
    <property type="term" value="C:cytoplasm"/>
    <property type="evidence" value="ECO:0007669"/>
    <property type="project" value="UniProtKB-SubCell"/>
</dbReference>
<keyword evidence="4" id="KW-0238">DNA-binding</keyword>
<feature type="domain" description="HTH merR-type" evidence="6">
    <location>
        <begin position="1"/>
        <end position="69"/>
    </location>
</feature>
<evidence type="ECO:0000313" key="8">
    <source>
        <dbReference type="Proteomes" id="UP000076400"/>
    </source>
</evidence>
<comment type="subcellular location">
    <subcellularLocation>
        <location evidence="1">Cytoplasm</location>
    </subcellularLocation>
</comment>
<dbReference type="InterPro" id="IPR047057">
    <property type="entry name" value="MerR_fam"/>
</dbReference>
<dbReference type="InterPro" id="IPR009061">
    <property type="entry name" value="DNA-bd_dom_put_sf"/>
</dbReference>
<dbReference type="GO" id="GO:0045893">
    <property type="term" value="P:positive regulation of DNA-templated transcription"/>
    <property type="evidence" value="ECO:0007669"/>
    <property type="project" value="InterPro"/>
</dbReference>
<evidence type="ECO:0000256" key="5">
    <source>
        <dbReference type="ARBA" id="ARBA00023163"/>
    </source>
</evidence>
<dbReference type="InterPro" id="IPR000551">
    <property type="entry name" value="MerR-type_HTH_dom"/>
</dbReference>
<keyword evidence="8" id="KW-1185">Reference proteome</keyword>
<dbReference type="PROSITE" id="PS50937">
    <property type="entry name" value="HTH_MERR_2"/>
    <property type="match status" value="1"/>
</dbReference>
<dbReference type="Proteomes" id="UP000076400">
    <property type="component" value="Unassembled WGS sequence"/>
</dbReference>
<dbReference type="NCBIfam" id="TIGR02044">
    <property type="entry name" value="CueR"/>
    <property type="match status" value="1"/>
</dbReference>
<dbReference type="CDD" id="cd01108">
    <property type="entry name" value="HTH_CueR"/>
    <property type="match status" value="1"/>
</dbReference>
<evidence type="ECO:0000256" key="3">
    <source>
        <dbReference type="ARBA" id="ARBA00023015"/>
    </source>
</evidence>
<evidence type="ECO:0000259" key="6">
    <source>
        <dbReference type="PROSITE" id="PS50937"/>
    </source>
</evidence>
<organism evidence="7 8">
    <name type="scientific">Oceanibaculum pacificum</name>
    <dbReference type="NCBI Taxonomy" id="580166"/>
    <lineage>
        <taxon>Bacteria</taxon>
        <taxon>Pseudomonadati</taxon>
        <taxon>Pseudomonadota</taxon>
        <taxon>Alphaproteobacteria</taxon>
        <taxon>Rhodospirillales</taxon>
        <taxon>Oceanibaculaceae</taxon>
        <taxon>Oceanibaculum</taxon>
    </lineage>
</organism>
<evidence type="ECO:0000313" key="7">
    <source>
        <dbReference type="EMBL" id="KZD07669.1"/>
    </source>
</evidence>
<dbReference type="SMART" id="SM00422">
    <property type="entry name" value="HTH_MERR"/>
    <property type="match status" value="1"/>
</dbReference>
<keyword evidence="2" id="KW-0963">Cytoplasm</keyword>
<evidence type="ECO:0000256" key="4">
    <source>
        <dbReference type="ARBA" id="ARBA00023125"/>
    </source>
</evidence>
<dbReference type="EMBL" id="LPXN01000113">
    <property type="protein sequence ID" value="KZD07669.1"/>
    <property type="molecule type" value="Genomic_DNA"/>
</dbReference>
<dbReference type="PRINTS" id="PR00040">
    <property type="entry name" value="HTHMERR"/>
</dbReference>
<dbReference type="GO" id="GO:0003677">
    <property type="term" value="F:DNA binding"/>
    <property type="evidence" value="ECO:0007669"/>
    <property type="project" value="UniProtKB-KW"/>
</dbReference>
<evidence type="ECO:0000256" key="2">
    <source>
        <dbReference type="ARBA" id="ARBA00022490"/>
    </source>
</evidence>
<dbReference type="Pfam" id="PF13411">
    <property type="entry name" value="MerR_1"/>
    <property type="match status" value="1"/>
</dbReference>
<dbReference type="InterPro" id="IPR011789">
    <property type="entry name" value="CueR"/>
</dbReference>
<accession>A0A154W2G5</accession>
<dbReference type="RefSeq" id="WP_067556636.1">
    <property type="nucleotide sequence ID" value="NZ_LPXN01000113.1"/>
</dbReference>
<dbReference type="GO" id="GO:0005507">
    <property type="term" value="F:copper ion binding"/>
    <property type="evidence" value="ECO:0007669"/>
    <property type="project" value="InterPro"/>
</dbReference>
<gene>
    <name evidence="7" type="ORF">AUP43_09830</name>
</gene>
<dbReference type="PANTHER" id="PTHR30204:SF94">
    <property type="entry name" value="HEAVY METAL-DEPENDENT TRANSCRIPTIONAL REGULATOR HI_0293-RELATED"/>
    <property type="match status" value="1"/>
</dbReference>
<reference evidence="7 8" key="1">
    <citation type="submission" date="2015-12" db="EMBL/GenBank/DDBJ databases">
        <title>Genome sequence of Oceanibaculum pacificum MCCC 1A02656.</title>
        <authorList>
            <person name="Lu L."/>
            <person name="Lai Q."/>
            <person name="Shao Z."/>
            <person name="Qian P."/>
        </authorList>
    </citation>
    <scope>NUCLEOTIDE SEQUENCE [LARGE SCALE GENOMIC DNA]</scope>
    <source>
        <strain evidence="7 8">MCCC 1A02656</strain>
    </source>
</reference>
<dbReference type="PANTHER" id="PTHR30204">
    <property type="entry name" value="REDOX-CYCLING DRUG-SENSING TRANSCRIPTIONAL ACTIVATOR SOXR"/>
    <property type="match status" value="1"/>
</dbReference>
<dbReference type="GO" id="GO:0003700">
    <property type="term" value="F:DNA-binding transcription factor activity"/>
    <property type="evidence" value="ECO:0007669"/>
    <property type="project" value="InterPro"/>
</dbReference>
<dbReference type="AlphaFoldDB" id="A0A154W2G5"/>
<sequence length="131" mass="14586">MNIGEAASASGVPAKTIRYYESIGLLTPAPRSQGGYRVYSDTDLKVLKFVQRARSLGFAVKDVGNLLKLWSDRERSSGDVKAVAIRHIDEIDRKLAELHSIRETLVHLTRRCHGDDRPDCPILDDLARNGN</sequence>
<dbReference type="SUPFAM" id="SSF46955">
    <property type="entry name" value="Putative DNA-binding domain"/>
    <property type="match status" value="1"/>
</dbReference>
<keyword evidence="5" id="KW-0804">Transcription</keyword>
<keyword evidence="3" id="KW-0805">Transcription regulation</keyword>
<protein>
    <submittedName>
        <fullName evidence="7">MerR family transcriptional regulator</fullName>
    </submittedName>
</protein>
<dbReference type="Gene3D" id="1.10.1660.10">
    <property type="match status" value="1"/>
</dbReference>
<proteinExistence type="predicted"/>
<name>A0A154W2G5_9PROT</name>